<dbReference type="InterPro" id="IPR032691">
    <property type="entry name" value="Mon2/Sec7/BIG1-like_HUS"/>
</dbReference>
<name>Q6BPC9_DEBHA</name>
<feature type="domain" description="Mon2/Sec7/BIG1-like dimerisation and cyclophilin-binding" evidence="5">
    <location>
        <begin position="3"/>
        <end position="174"/>
    </location>
</feature>
<dbReference type="GeneID" id="2902524"/>
<dbReference type="InParanoid" id="Q6BPC9"/>
<dbReference type="SUPFAM" id="SSF48371">
    <property type="entry name" value="ARM repeat"/>
    <property type="match status" value="1"/>
</dbReference>
<evidence type="ECO:0000259" key="5">
    <source>
        <dbReference type="Pfam" id="PF16213"/>
    </source>
</evidence>
<organism evidence="6 7">
    <name type="scientific">Debaryomyces hansenii (strain ATCC 36239 / CBS 767 / BCRC 21394 / JCM 1990 / NBRC 0083 / IGC 2968)</name>
    <name type="common">Yeast</name>
    <name type="synonym">Torulaspora hansenii</name>
    <dbReference type="NCBI Taxonomy" id="284592"/>
    <lineage>
        <taxon>Eukaryota</taxon>
        <taxon>Fungi</taxon>
        <taxon>Dikarya</taxon>
        <taxon>Ascomycota</taxon>
        <taxon>Saccharomycotina</taxon>
        <taxon>Pichiomycetes</taxon>
        <taxon>Debaryomycetaceae</taxon>
        <taxon>Debaryomyces</taxon>
    </lineage>
</organism>
<evidence type="ECO:0000256" key="2">
    <source>
        <dbReference type="ARBA" id="ARBA00022927"/>
    </source>
</evidence>
<feature type="domain" description="Mon2 C-terminal" evidence="4">
    <location>
        <begin position="914"/>
        <end position="1070"/>
    </location>
</feature>
<dbReference type="eggNOG" id="KOG1848">
    <property type="taxonomic scope" value="Eukaryota"/>
</dbReference>
<sequence>MSTVQQLINDLSNLASESKRRNSEIRHACDKAITDLKSYQPQEKIHDISQNEIKMDILKPFLISCNTGNAKFATISIPIIHKLIIGEIIPVECLNELLDSLKEATNLATDIQLRILQCLPTLMQNYNRFITNSQLLKLLGICSSLTASNKSTVVINTASATLQQLFSNVYDKIEEGGNLKNELKIDNDETIKINDSSLEGFKIFNDLCGLIENEKPAYFTEFINIKSSSVLEIIESILSNHKGLFDRHQELCFLVRVKIIPALLRILNAPTQSFPMTIRTIRIFHVLLASQLDNLEVESEIVLSFLNHMLINGNNDPAEKTNWVKITVLEMFRGLFSDFSVIQSIYDKYDNNPKKKNVIQELMSILCTYLSHNAYIMNDVVKPPPTSISQNQSPSNQHTYLSKQSSNMKISILDHLDKQESPVSIPPNYPIYLTFSVLLTYTDGIAKFVNNLSDESNSTGLEAKVEFVTSLIENTYPEVSSLFERFIYSYIDNDGFHQLIRTLQKFTHATGLLGLGSLRDGLLGMLSKAIIKNTSKNETKANQPGNSGLQEQGKQLFALGESVVESFSSSLQKHSSDHNLSSQPQSQIKSRSFNSRQVICLRALANLAVSLGSTLQNSWSIIWITFQWCDYYMNGPDEYSGYLNKNMKFTNDMLPKLTASDLNNIEISKKKFFESINEYQLESFHELIAALTNLSDEAFSSAQKEKTKELETANDNGKDTSQIISDQMIVCPYNKVYYLKMLGNICQINPNKFLIENDKSWNLICDYFINLGAERGSNIGYKLRIYIVNTFDGIIKDITHEGFESTESSINVKTSQKSLDGLRGFLDKLFKLGLPNELLVLNCETEMHLLVLTTLHELIDKFDKYYQNSWHTVFRILNTSFRSAESDNEDNNLKEKVRLVIDSSFNTLKLILDEFMSTLPFDQMHILIETLYNFCHQKYDLNISFSSVSYFWLISDSLKSKILSTKETQEFNFVIKTDAELIRIIENEPKENQTFYKLLDIYLVSTLSKLSTDSRAQVRDGAIQTFFQIIDVHGSLLPSWDLIYEIVLPTLLNLEIDLDNSKFNKKEWIESLNLILSGLVSLYGKFMMDFGHSERQQTLKYFWEGLIKYFNRLLGLKWVDLNLKSFKSFHDLLVPFDNIPNTDTEEVRSLLFEFWVNVPVEYDFVNPLYQDSLSNLMKCFPPLYKIIKDSLDVEKINTIINMLNRCARYPVLPSAHLDNVRPSQLQKSVIDNLECIDSKDPYVRSCVIQQLSSIVVYPFGTKMRIEQKLGAKLKDKVTIPTFIAVSHLSMLLLREKLNEVDDYKILLKEKTISRLFKSLLEVIKMKATGIEKRDYTPLWIEANHVLKFITSKLVKDNLAHLRDDQNATELWKLIITGVNICFESETDPQQETVNINQYFELSDIVLPALMTDTKNETLMIDFIENVYHKSFLYKNNDIEDSIQSSTDTISEFTSALANFNFDTSFGSAKTLDIYSNRKTRVMCLQELIKFSHSNVDSTKGLRELSLQYFVCRAAFIFRRFISEQMLLHKSPFPKIQQEELLIAMDGILGVQKTLRTPEDGEIFDVLYVLLTKSIPFASRIDRLDSMLAIALQSFSRRSS</sequence>
<dbReference type="InterPro" id="IPR032817">
    <property type="entry name" value="Mon2_C"/>
</dbReference>
<accession>Q6BPC9</accession>
<evidence type="ECO:0000259" key="4">
    <source>
        <dbReference type="Pfam" id="PF16206"/>
    </source>
</evidence>
<dbReference type="KEGG" id="dha:DEHA2E14608g"/>
<dbReference type="Pfam" id="PF16213">
    <property type="entry name" value="DCB"/>
    <property type="match status" value="1"/>
</dbReference>
<evidence type="ECO:0000256" key="1">
    <source>
        <dbReference type="ARBA" id="ARBA00022448"/>
    </source>
</evidence>
<dbReference type="OrthoDB" id="294853at2759"/>
<feature type="domain" description="Mon2/Sec7/BIG1-like HUS" evidence="3">
    <location>
        <begin position="200"/>
        <end position="358"/>
    </location>
</feature>
<dbReference type="OMA" id="AWRLCLN"/>
<dbReference type="Pfam" id="PF12783">
    <property type="entry name" value="Sec7-like_HUS"/>
    <property type="match status" value="1"/>
</dbReference>
<evidence type="ECO:0000259" key="3">
    <source>
        <dbReference type="Pfam" id="PF12783"/>
    </source>
</evidence>
<dbReference type="GO" id="GO:0015031">
    <property type="term" value="P:protein transport"/>
    <property type="evidence" value="ECO:0007669"/>
    <property type="project" value="UniProtKB-KW"/>
</dbReference>
<dbReference type="RefSeq" id="XP_459941.2">
    <property type="nucleotide sequence ID" value="XM_459941.1"/>
</dbReference>
<dbReference type="InterPro" id="IPR016024">
    <property type="entry name" value="ARM-type_fold"/>
</dbReference>
<dbReference type="Proteomes" id="UP000000599">
    <property type="component" value="Chromosome E"/>
</dbReference>
<dbReference type="STRING" id="284592.Q6BPC9"/>
<dbReference type="HOGENOM" id="CLU_001169_1_0_1"/>
<dbReference type="GO" id="GO:0005794">
    <property type="term" value="C:Golgi apparatus"/>
    <property type="evidence" value="ECO:0007669"/>
    <property type="project" value="UniProtKB-ARBA"/>
</dbReference>
<keyword evidence="1" id="KW-0813">Transport</keyword>
<keyword evidence="7" id="KW-1185">Reference proteome</keyword>
<keyword evidence="2" id="KW-0653">Protein transport</keyword>
<evidence type="ECO:0000313" key="6">
    <source>
        <dbReference type="EMBL" id="CAG88185.2"/>
    </source>
</evidence>
<evidence type="ECO:0000313" key="7">
    <source>
        <dbReference type="Proteomes" id="UP000000599"/>
    </source>
</evidence>
<proteinExistence type="predicted"/>
<dbReference type="FunCoup" id="Q6BPC9">
    <property type="interactions" value="787"/>
</dbReference>
<reference evidence="6 7" key="1">
    <citation type="journal article" date="2004" name="Nature">
        <title>Genome evolution in yeasts.</title>
        <authorList>
            <consortium name="Genolevures"/>
            <person name="Dujon B."/>
            <person name="Sherman D."/>
            <person name="Fischer G."/>
            <person name="Durrens P."/>
            <person name="Casaregola S."/>
            <person name="Lafontaine I."/>
            <person name="de Montigny J."/>
            <person name="Marck C."/>
            <person name="Neuveglise C."/>
            <person name="Talla E."/>
            <person name="Goffard N."/>
            <person name="Frangeul L."/>
            <person name="Aigle M."/>
            <person name="Anthouard V."/>
            <person name="Babour A."/>
            <person name="Barbe V."/>
            <person name="Barnay S."/>
            <person name="Blanchin S."/>
            <person name="Beckerich J.M."/>
            <person name="Beyne E."/>
            <person name="Bleykasten C."/>
            <person name="Boisrame A."/>
            <person name="Boyer J."/>
            <person name="Cattolico L."/>
            <person name="Confanioleri F."/>
            <person name="de Daruvar A."/>
            <person name="Despons L."/>
            <person name="Fabre E."/>
            <person name="Fairhead C."/>
            <person name="Ferry-Dumazet H."/>
            <person name="Groppi A."/>
            <person name="Hantraye F."/>
            <person name="Hennequin C."/>
            <person name="Jauniaux N."/>
            <person name="Joyet P."/>
            <person name="Kachouri R."/>
            <person name="Kerrest A."/>
            <person name="Koszul R."/>
            <person name="Lemaire M."/>
            <person name="Lesur I."/>
            <person name="Ma L."/>
            <person name="Muller H."/>
            <person name="Nicaud J.M."/>
            <person name="Nikolski M."/>
            <person name="Oztas S."/>
            <person name="Ozier-Kalogeropoulos O."/>
            <person name="Pellenz S."/>
            <person name="Potier S."/>
            <person name="Richard G.F."/>
            <person name="Straub M.L."/>
            <person name="Suleau A."/>
            <person name="Swennene D."/>
            <person name="Tekaia F."/>
            <person name="Wesolowski-Louvel M."/>
            <person name="Westhof E."/>
            <person name="Wirth B."/>
            <person name="Zeniou-Meyer M."/>
            <person name="Zivanovic I."/>
            <person name="Bolotin-Fukuhara M."/>
            <person name="Thierry A."/>
            <person name="Bouchier C."/>
            <person name="Caudron B."/>
            <person name="Scarpelli C."/>
            <person name="Gaillardin C."/>
            <person name="Weissenbach J."/>
            <person name="Wincker P."/>
            <person name="Souciet J.L."/>
        </authorList>
    </citation>
    <scope>NUCLEOTIDE SEQUENCE [LARGE SCALE GENOMIC DNA]</scope>
    <source>
        <strain evidence="7">ATCC 36239 / CBS 767 / BCRC 21394 / JCM 1990 / NBRC 0083 / IGC 2968</strain>
    </source>
</reference>
<dbReference type="EMBL" id="CR382137">
    <property type="protein sequence ID" value="CAG88185.2"/>
    <property type="molecule type" value="Genomic_DNA"/>
</dbReference>
<protein>
    <submittedName>
        <fullName evidence="6">DEHA2E14608p</fullName>
    </submittedName>
</protein>
<dbReference type="Pfam" id="PF16206">
    <property type="entry name" value="Mon2_C"/>
    <property type="match status" value="1"/>
</dbReference>
<dbReference type="InterPro" id="IPR032629">
    <property type="entry name" value="DCB_dom"/>
</dbReference>
<gene>
    <name evidence="6" type="ordered locus">DEHA2E14608g</name>
</gene>